<dbReference type="AlphaFoldDB" id="A0A9Y1BPC5"/>
<accession>A0A9Y1BPC5</accession>
<sequence length="54" mass="6313">MKTKKGEIRVHRGKLDELTLTTSRLKKVEERLFLMTLKRCSLTVLTMSFKSVET</sequence>
<name>A0A9Y1BPC5_9ARCH</name>
<proteinExistence type="predicted"/>
<dbReference type="EMBL" id="CP084167">
    <property type="protein sequence ID" value="UJG42723.1"/>
    <property type="molecule type" value="Genomic_DNA"/>
</dbReference>
<evidence type="ECO:0000313" key="1">
    <source>
        <dbReference type="EMBL" id="UJG42723.1"/>
    </source>
</evidence>
<protein>
    <submittedName>
        <fullName evidence="1">Uncharacterized protein</fullName>
    </submittedName>
</protein>
<dbReference type="Proteomes" id="UP001200513">
    <property type="component" value="Chromosome"/>
</dbReference>
<organism evidence="1">
    <name type="scientific">Candidatus Heimdallarchaeum endolithica</name>
    <dbReference type="NCBI Taxonomy" id="2876572"/>
    <lineage>
        <taxon>Archaea</taxon>
        <taxon>Promethearchaeati</taxon>
        <taxon>Candidatus Heimdallarchaeota</taxon>
        <taxon>Candidatus Heimdallarchaeia (ex Rinke et al. 2021) (nom. nud.)</taxon>
        <taxon>Candidatus Heimdallarchaeales</taxon>
        <taxon>Candidatus Heimdallarchaeaceae</taxon>
        <taxon>Candidatus Heimdallarchaeum</taxon>
    </lineage>
</organism>
<gene>
    <name evidence="1" type="ORF">K9W46_10065</name>
</gene>
<reference evidence="1" key="1">
    <citation type="journal article" date="2022" name="Nat. Microbiol.">
        <title>Unique mobile elements and scalable gene flow at the prokaryote-eukaryote boundary revealed by circularized Asgard archaea genomes.</title>
        <authorList>
            <person name="Wu F."/>
            <person name="Speth D.R."/>
            <person name="Philosof A."/>
            <person name="Cremiere A."/>
            <person name="Narayanan A."/>
            <person name="Barco R.A."/>
            <person name="Connon S.A."/>
            <person name="Amend J.P."/>
            <person name="Antoshechkin I.A."/>
            <person name="Orphan V.J."/>
        </authorList>
    </citation>
    <scope>NUCLEOTIDE SEQUENCE</scope>
    <source>
        <strain evidence="1">PR6</strain>
    </source>
</reference>